<dbReference type="GO" id="GO:0050660">
    <property type="term" value="F:flavin adenine dinucleotide binding"/>
    <property type="evidence" value="ECO:0007669"/>
    <property type="project" value="TreeGrafter"/>
</dbReference>
<organism evidence="9 10">
    <name type="scientific">Ciona savignyi</name>
    <name type="common">Pacific transparent sea squirt</name>
    <dbReference type="NCBI Taxonomy" id="51511"/>
    <lineage>
        <taxon>Eukaryota</taxon>
        <taxon>Metazoa</taxon>
        <taxon>Chordata</taxon>
        <taxon>Tunicata</taxon>
        <taxon>Ascidiacea</taxon>
        <taxon>Phlebobranchia</taxon>
        <taxon>Cionidae</taxon>
        <taxon>Ciona</taxon>
    </lineage>
</organism>
<sequence length="597" mass="66267">GLEEAAFQSRLPYNEPSPEERDLFPDVIKDVNSQVSFLNIRNRILQLWLDNPKVELIYEVAVQRLTDLKEISPENVPLSLQIHKYLERHGFINFGIFKRIHPIRKIKKAKVVIIGAGIAGLAAARQLTSFGMEVIIIEARDRVGGRVSTFRKGKFVADLGAMVVTGLGGNPITVISKQINMELHKIKQDCPLYETGGSRAAVKCRDTLANLPTMADMEDKECEKSISNEFERRCIMKDWREACTEAVELNEKRLNLESEIVAMEHNLPSDVYLSSKDRQLLDWHLANLEFANAAPLDKLSLKHWNQVMMNGYEFSGSHLVVRNGYSILPTAYADGLDIRLSTTVRKMSYIIPCYSGCSVVIQSTQTDSPQSTISCDALCTLPLGVLNPPDPELDQGPTIEFDPPLPTWKVDAMKRMGFGNLNKVVLCFDRTFWDAASTNMFGHIGATTSSRGELFLFWAIYRAPVLIALVAGKSANVMEHVGDGVVLSRAIAVLKGIFGPENVPEPINYTVTRWGSDPWAKGSYSYVAVGSSGDDYDIMACPVDKNGTSYDNMMNNGGNPRMFFAGEHTMRNYPATVHGALLSGFREAARITDIFAG</sequence>
<evidence type="ECO:0000256" key="7">
    <source>
        <dbReference type="RuleBase" id="RU362067"/>
    </source>
</evidence>
<dbReference type="FunFam" id="3.90.660.10:FF:000045">
    <property type="entry name" value="lysine-specific histone demethylase 1A"/>
    <property type="match status" value="1"/>
</dbReference>
<dbReference type="InterPro" id="IPR007526">
    <property type="entry name" value="SWIRM"/>
</dbReference>
<dbReference type="PROSITE" id="PS50934">
    <property type="entry name" value="SWIRM"/>
    <property type="match status" value="1"/>
</dbReference>
<dbReference type="HOGENOM" id="CLU_004498_5_1_1"/>
<dbReference type="SUPFAM" id="SSF54373">
    <property type="entry name" value="FAD-linked reductases, C-terminal domain"/>
    <property type="match status" value="1"/>
</dbReference>
<dbReference type="PANTHER" id="PTHR10742:SF386">
    <property type="entry name" value="LYSINE-SPECIFIC HISTONE DEMETHYLASE 1A"/>
    <property type="match status" value="1"/>
</dbReference>
<evidence type="ECO:0000259" key="8">
    <source>
        <dbReference type="PROSITE" id="PS50934"/>
    </source>
</evidence>
<dbReference type="InterPro" id="IPR009057">
    <property type="entry name" value="Homeodomain-like_sf"/>
</dbReference>
<evidence type="ECO:0000256" key="5">
    <source>
        <dbReference type="ARBA" id="ARBA00023002"/>
    </source>
</evidence>
<dbReference type="InterPro" id="IPR050281">
    <property type="entry name" value="Flavin_monoamine_oxidase"/>
</dbReference>
<dbReference type="GeneTree" id="ENSGT00940000157193"/>
<dbReference type="Gene3D" id="1.10.287.80">
    <property type="entry name" value="ATP synthase, gamma subunit, helix hairpin domain"/>
    <property type="match status" value="1"/>
</dbReference>
<dbReference type="PANTHER" id="PTHR10742">
    <property type="entry name" value="FLAVIN MONOAMINE OXIDASE"/>
    <property type="match status" value="1"/>
</dbReference>
<dbReference type="Pfam" id="PF01593">
    <property type="entry name" value="Amino_oxidase"/>
    <property type="match status" value="1"/>
</dbReference>
<dbReference type="Pfam" id="PF04433">
    <property type="entry name" value="SWIRM"/>
    <property type="match status" value="1"/>
</dbReference>
<dbReference type="SUPFAM" id="SSF51905">
    <property type="entry name" value="FAD/NAD(P)-binding domain"/>
    <property type="match status" value="1"/>
</dbReference>
<keyword evidence="3 7" id="KW-0285">Flavoprotein</keyword>
<dbReference type="InterPro" id="IPR001613">
    <property type="entry name" value="Flavin_amine_oxidase"/>
</dbReference>
<dbReference type="FunFam" id="1.10.10.10:FF:000064">
    <property type="entry name" value="Lysine-specific histone demethylase 1A"/>
    <property type="match status" value="1"/>
</dbReference>
<feature type="binding site" evidence="6">
    <location>
        <position position="344"/>
    </location>
    <ligand>
        <name>FAD</name>
        <dbReference type="ChEBI" id="CHEBI:57692"/>
    </ligand>
</feature>
<dbReference type="GO" id="GO:0003682">
    <property type="term" value="F:chromatin binding"/>
    <property type="evidence" value="ECO:0007669"/>
    <property type="project" value="TreeGrafter"/>
</dbReference>
<evidence type="ECO:0000256" key="4">
    <source>
        <dbReference type="ARBA" id="ARBA00022827"/>
    </source>
</evidence>
<evidence type="ECO:0000313" key="9">
    <source>
        <dbReference type="Ensembl" id="ENSCSAVP00000014794.1"/>
    </source>
</evidence>
<dbReference type="InterPro" id="IPR036188">
    <property type="entry name" value="FAD/NAD-bd_sf"/>
</dbReference>
<dbReference type="InterPro" id="IPR002937">
    <property type="entry name" value="Amino_oxidase"/>
</dbReference>
<dbReference type="FunFam" id="3.50.50.60:FF:000582">
    <property type="entry name" value="Probable lysine-specific histone demethylase 1"/>
    <property type="match status" value="1"/>
</dbReference>
<dbReference type="Ensembl" id="ENSCSAVT00000014967.1">
    <property type="protein sequence ID" value="ENSCSAVP00000014794.1"/>
    <property type="gene ID" value="ENSCSAVG00000008654.1"/>
</dbReference>
<protein>
    <recommendedName>
        <fullName evidence="7">Amine oxidase</fullName>
        <ecNumber evidence="7">1.4.3.-</ecNumber>
    </recommendedName>
</protein>
<evidence type="ECO:0000256" key="3">
    <source>
        <dbReference type="ARBA" id="ARBA00022630"/>
    </source>
</evidence>
<keyword evidence="4 7" id="KW-0274">FAD</keyword>
<evidence type="ECO:0000256" key="1">
    <source>
        <dbReference type="ARBA" id="ARBA00001974"/>
    </source>
</evidence>
<dbReference type="InterPro" id="IPR036388">
    <property type="entry name" value="WH-like_DNA-bd_sf"/>
</dbReference>
<dbReference type="GO" id="GO:0140682">
    <property type="term" value="F:FAD-dependent H3K4me/H3K4me3 demethylase activity"/>
    <property type="evidence" value="ECO:0007669"/>
    <property type="project" value="UniProtKB-ARBA"/>
</dbReference>
<dbReference type="Gene3D" id="1.10.10.10">
    <property type="entry name" value="Winged helix-like DNA-binding domain superfamily/Winged helix DNA-binding domain"/>
    <property type="match status" value="1"/>
</dbReference>
<accession>H2ZB29</accession>
<evidence type="ECO:0000313" key="10">
    <source>
        <dbReference type="Proteomes" id="UP000007875"/>
    </source>
</evidence>
<reference evidence="9" key="3">
    <citation type="submission" date="2025-09" db="UniProtKB">
        <authorList>
            <consortium name="Ensembl"/>
        </authorList>
    </citation>
    <scope>IDENTIFICATION</scope>
</reference>
<dbReference type="SUPFAM" id="SSF46689">
    <property type="entry name" value="Homeodomain-like"/>
    <property type="match status" value="1"/>
</dbReference>
<keyword evidence="5 7" id="KW-0560">Oxidoreductase</keyword>
<dbReference type="AlphaFoldDB" id="H2ZB29"/>
<dbReference type="Proteomes" id="UP000007875">
    <property type="component" value="Unassembled WGS sequence"/>
</dbReference>
<dbReference type="Gene3D" id="3.90.660.10">
    <property type="match status" value="1"/>
</dbReference>
<keyword evidence="10" id="KW-1185">Reference proteome</keyword>
<dbReference type="EC" id="1.4.3.-" evidence="7"/>
<evidence type="ECO:0000256" key="6">
    <source>
        <dbReference type="PIRSR" id="PIRSR601613-1"/>
    </source>
</evidence>
<name>H2ZB29_CIOSA</name>
<feature type="binding site" evidence="6">
    <location>
        <begin position="138"/>
        <end position="139"/>
    </location>
    <ligand>
        <name>FAD</name>
        <dbReference type="ChEBI" id="CHEBI:57692"/>
    </ligand>
</feature>
<dbReference type="GO" id="GO:0008131">
    <property type="term" value="F:primary methylamine oxidase activity"/>
    <property type="evidence" value="ECO:0007669"/>
    <property type="project" value="UniProtKB-ARBA"/>
</dbReference>
<evidence type="ECO:0000256" key="2">
    <source>
        <dbReference type="ARBA" id="ARBA00005995"/>
    </source>
</evidence>
<dbReference type="PRINTS" id="PR00757">
    <property type="entry name" value="AMINEOXDASEF"/>
</dbReference>
<comment type="cofactor">
    <cofactor evidence="1 7">
        <name>FAD</name>
        <dbReference type="ChEBI" id="CHEBI:57692"/>
    </cofactor>
</comment>
<reference evidence="9" key="2">
    <citation type="submission" date="2025-08" db="UniProtKB">
        <authorList>
            <consortium name="Ensembl"/>
        </authorList>
    </citation>
    <scope>IDENTIFICATION</scope>
</reference>
<dbReference type="Gene3D" id="3.50.50.60">
    <property type="entry name" value="FAD/NAD(P)-binding domain"/>
    <property type="match status" value="2"/>
</dbReference>
<reference evidence="10" key="1">
    <citation type="submission" date="2003-08" db="EMBL/GenBank/DDBJ databases">
        <authorList>
            <person name="Birren B."/>
            <person name="Nusbaum C."/>
            <person name="Abebe A."/>
            <person name="Abouelleil A."/>
            <person name="Adekoya E."/>
            <person name="Ait-zahra M."/>
            <person name="Allen N."/>
            <person name="Allen T."/>
            <person name="An P."/>
            <person name="Anderson M."/>
            <person name="Anderson S."/>
            <person name="Arachchi H."/>
            <person name="Armbruster J."/>
            <person name="Bachantsang P."/>
            <person name="Baldwin J."/>
            <person name="Barry A."/>
            <person name="Bayul T."/>
            <person name="Blitshsteyn B."/>
            <person name="Bloom T."/>
            <person name="Blye J."/>
            <person name="Boguslavskiy L."/>
            <person name="Borowsky M."/>
            <person name="Boukhgalter B."/>
            <person name="Brunache A."/>
            <person name="Butler J."/>
            <person name="Calixte N."/>
            <person name="Calvo S."/>
            <person name="Camarata J."/>
            <person name="Campo K."/>
            <person name="Chang J."/>
            <person name="Cheshatsang Y."/>
            <person name="Citroen M."/>
            <person name="Collymore A."/>
            <person name="Considine T."/>
            <person name="Cook A."/>
            <person name="Cooke P."/>
            <person name="Corum B."/>
            <person name="Cuomo C."/>
            <person name="David R."/>
            <person name="Dawoe T."/>
            <person name="Degray S."/>
            <person name="Dodge S."/>
            <person name="Dooley K."/>
            <person name="Dorje P."/>
            <person name="Dorjee K."/>
            <person name="Dorris L."/>
            <person name="Duffey N."/>
            <person name="Dupes A."/>
            <person name="Elkins T."/>
            <person name="Engels R."/>
            <person name="Erickson J."/>
            <person name="Farina A."/>
            <person name="Faro S."/>
            <person name="Ferreira P."/>
            <person name="Fischer H."/>
            <person name="Fitzgerald M."/>
            <person name="Foley K."/>
            <person name="Gage D."/>
            <person name="Galagan J."/>
            <person name="Gearin G."/>
            <person name="Gnerre S."/>
            <person name="Gnirke A."/>
            <person name="Goyette A."/>
            <person name="Graham J."/>
            <person name="Grandbois E."/>
            <person name="Gyaltsen K."/>
            <person name="Hafez N."/>
            <person name="Hagopian D."/>
            <person name="Hagos B."/>
            <person name="Hall J."/>
            <person name="Hatcher B."/>
            <person name="Heller A."/>
            <person name="Higgins H."/>
            <person name="Honan T."/>
            <person name="Horn A."/>
            <person name="Houde N."/>
            <person name="Hughes L."/>
            <person name="Hulme W."/>
            <person name="Husby E."/>
            <person name="Iliev I."/>
            <person name="Jaffe D."/>
            <person name="Jones C."/>
            <person name="Kamal M."/>
            <person name="Kamat A."/>
            <person name="Kamvysselis M."/>
            <person name="Karlsson E."/>
            <person name="Kells C."/>
            <person name="Kieu A."/>
            <person name="Kisner P."/>
            <person name="Kodira C."/>
            <person name="Kulbokas E."/>
            <person name="Labutti K."/>
            <person name="Lama D."/>
            <person name="Landers T."/>
            <person name="Leger J."/>
            <person name="Levine S."/>
            <person name="Lewis D."/>
            <person name="Lewis T."/>
            <person name="Lindblad-toh K."/>
            <person name="Liu X."/>
            <person name="Lokyitsang T."/>
            <person name="Lokyitsang Y."/>
            <person name="Lucien O."/>
            <person name="Lui A."/>
            <person name="Ma L.J."/>
            <person name="Mabbitt R."/>
            <person name="Macdonald J."/>
            <person name="Maclean C."/>
            <person name="Major J."/>
            <person name="Manning J."/>
            <person name="Marabella R."/>
            <person name="Maru K."/>
            <person name="Matthews C."/>
            <person name="Mauceli E."/>
            <person name="Mccarthy M."/>
            <person name="Mcdonough S."/>
            <person name="Mcghee T."/>
            <person name="Meldrim J."/>
            <person name="Meneus L."/>
            <person name="Mesirov J."/>
            <person name="Mihalev A."/>
            <person name="Mihova T."/>
            <person name="Mikkelsen T."/>
            <person name="Mlenga V."/>
            <person name="Moru K."/>
            <person name="Mozes J."/>
            <person name="Mulrain L."/>
            <person name="Munson G."/>
            <person name="Naylor J."/>
            <person name="Newes C."/>
            <person name="Nguyen C."/>
            <person name="Nguyen N."/>
            <person name="Nguyen T."/>
            <person name="Nicol R."/>
            <person name="Nielsen C."/>
            <person name="Nizzari M."/>
            <person name="Norbu C."/>
            <person name="Norbu N."/>
            <person name="O'donnell P."/>
            <person name="Okoawo O."/>
            <person name="O'leary S."/>
            <person name="Omotosho B."/>
            <person name="O'neill K."/>
            <person name="Osman S."/>
            <person name="Parker S."/>
            <person name="Perrin D."/>
            <person name="Phunkhang P."/>
            <person name="Piqani B."/>
            <person name="Purcell S."/>
            <person name="Rachupka T."/>
            <person name="Ramasamy U."/>
            <person name="Rameau R."/>
            <person name="Ray V."/>
            <person name="Raymond C."/>
            <person name="Retta R."/>
            <person name="Richardson S."/>
            <person name="Rise C."/>
            <person name="Rodriguez J."/>
            <person name="Rogers J."/>
            <person name="Rogov P."/>
            <person name="Rutman M."/>
            <person name="Schupbach R."/>
            <person name="Seaman C."/>
            <person name="Settipalli S."/>
            <person name="Sharpe T."/>
            <person name="Sheridan J."/>
            <person name="Sherpa N."/>
            <person name="Shi J."/>
            <person name="Smirnov S."/>
            <person name="Smith C."/>
            <person name="Sougnez C."/>
            <person name="Spencer B."/>
            <person name="Stalker J."/>
            <person name="Stange-thomann N."/>
            <person name="Stavropoulos S."/>
            <person name="Stetson K."/>
            <person name="Stone C."/>
            <person name="Stone S."/>
            <person name="Stubbs M."/>
            <person name="Talamas J."/>
            <person name="Tchuinga P."/>
            <person name="Tenzing P."/>
            <person name="Tesfaye S."/>
            <person name="Theodore J."/>
            <person name="Thoulutsang Y."/>
            <person name="Topham K."/>
            <person name="Towey S."/>
            <person name="Tsamla T."/>
            <person name="Tsomo N."/>
            <person name="Vallee D."/>
            <person name="Vassiliev H."/>
            <person name="Venkataraman V."/>
            <person name="Vinson J."/>
            <person name="Vo A."/>
            <person name="Wade C."/>
            <person name="Wang S."/>
            <person name="Wangchuk T."/>
            <person name="Wangdi T."/>
            <person name="Whittaker C."/>
            <person name="Wilkinson J."/>
            <person name="Wu Y."/>
            <person name="Wyman D."/>
            <person name="Yadav S."/>
            <person name="Yang S."/>
            <person name="Yang X."/>
            <person name="Yeager S."/>
            <person name="Yee E."/>
            <person name="Young G."/>
            <person name="Zainoun J."/>
            <person name="Zembeck L."/>
            <person name="Zimmer A."/>
            <person name="Zody M."/>
            <person name="Lander E."/>
        </authorList>
    </citation>
    <scope>NUCLEOTIDE SEQUENCE [LARGE SCALE GENOMIC DNA]</scope>
</reference>
<comment type="similarity">
    <text evidence="2 7">Belongs to the flavin monoamine oxidase family.</text>
</comment>
<feature type="domain" description="SWIRM" evidence="8">
    <location>
        <begin position="2"/>
        <end position="103"/>
    </location>
</feature>
<proteinExistence type="inferred from homology"/>